<dbReference type="Gene3D" id="2.60.120.260">
    <property type="entry name" value="Galactose-binding domain-like"/>
    <property type="match status" value="1"/>
</dbReference>
<dbReference type="SUPFAM" id="SSF51445">
    <property type="entry name" value="(Trans)glycosidases"/>
    <property type="match status" value="1"/>
</dbReference>
<evidence type="ECO:0000256" key="5">
    <source>
        <dbReference type="ARBA" id="ARBA00023295"/>
    </source>
</evidence>
<keyword evidence="4" id="KW-0378">Hydrolase</keyword>
<evidence type="ECO:0000259" key="8">
    <source>
        <dbReference type="Pfam" id="PF02838"/>
    </source>
</evidence>
<dbReference type="InterPro" id="IPR025705">
    <property type="entry name" value="Beta_hexosaminidase_sua/sub"/>
</dbReference>
<dbReference type="GO" id="GO:0005975">
    <property type="term" value="P:carbohydrate metabolic process"/>
    <property type="evidence" value="ECO:0007669"/>
    <property type="project" value="InterPro"/>
</dbReference>
<keyword evidence="11" id="KW-1185">Reference proteome</keyword>
<dbReference type="InterPro" id="IPR015882">
    <property type="entry name" value="HEX_bac_N"/>
</dbReference>
<dbReference type="GO" id="GO:0004563">
    <property type="term" value="F:beta-N-acetylhexosaminidase activity"/>
    <property type="evidence" value="ECO:0007669"/>
    <property type="project" value="UniProtKB-EC"/>
</dbReference>
<dbReference type="EC" id="3.2.1.52" evidence="3"/>
<dbReference type="CDD" id="cd06563">
    <property type="entry name" value="GH20_chitobiase-like"/>
    <property type="match status" value="1"/>
</dbReference>
<name>A0A4R2EWN2_9BACT</name>
<comment type="catalytic activity">
    <reaction evidence="1">
        <text>Hydrolysis of terminal non-reducing N-acetyl-D-hexosamine residues in N-acetyl-beta-D-hexosaminides.</text>
        <dbReference type="EC" id="3.2.1.52"/>
    </reaction>
</comment>
<dbReference type="PRINTS" id="PR00738">
    <property type="entry name" value="GLHYDRLASE20"/>
</dbReference>
<evidence type="ECO:0000259" key="9">
    <source>
        <dbReference type="Pfam" id="PF13290"/>
    </source>
</evidence>
<dbReference type="EMBL" id="SLWB01000001">
    <property type="protein sequence ID" value="TCN73106.1"/>
    <property type="molecule type" value="Genomic_DNA"/>
</dbReference>
<evidence type="ECO:0000313" key="10">
    <source>
        <dbReference type="EMBL" id="TCN73106.1"/>
    </source>
</evidence>
<comment type="caution">
    <text evidence="10">The sequence shown here is derived from an EMBL/GenBank/DDBJ whole genome shotgun (WGS) entry which is preliminary data.</text>
</comment>
<dbReference type="GO" id="GO:0016020">
    <property type="term" value="C:membrane"/>
    <property type="evidence" value="ECO:0007669"/>
    <property type="project" value="TreeGrafter"/>
</dbReference>
<organism evidence="10 11">
    <name type="scientific">Acetobacteroides hydrogenigenes</name>
    <dbReference type="NCBI Taxonomy" id="979970"/>
    <lineage>
        <taxon>Bacteria</taxon>
        <taxon>Pseudomonadati</taxon>
        <taxon>Bacteroidota</taxon>
        <taxon>Bacteroidia</taxon>
        <taxon>Bacteroidales</taxon>
        <taxon>Rikenellaceae</taxon>
        <taxon>Acetobacteroides</taxon>
    </lineage>
</organism>
<dbReference type="SUPFAM" id="SSF55545">
    <property type="entry name" value="beta-N-acetylhexosaminidase-like domain"/>
    <property type="match status" value="1"/>
</dbReference>
<dbReference type="PANTHER" id="PTHR22600">
    <property type="entry name" value="BETA-HEXOSAMINIDASE"/>
    <property type="match status" value="1"/>
</dbReference>
<gene>
    <name evidence="10" type="ORF">CLV25_101324</name>
</gene>
<dbReference type="Gene3D" id="3.30.379.10">
    <property type="entry name" value="Chitobiase/beta-hexosaminidase domain 2-like"/>
    <property type="match status" value="1"/>
</dbReference>
<feature type="domain" description="Beta-hexosaminidase bacterial type N-terminal" evidence="8">
    <location>
        <begin position="27"/>
        <end position="150"/>
    </location>
</feature>
<protein>
    <recommendedName>
        <fullName evidence="3">beta-N-acetylhexosaminidase</fullName>
        <ecNumber evidence="3">3.2.1.52</ecNumber>
    </recommendedName>
</protein>
<dbReference type="InterPro" id="IPR059177">
    <property type="entry name" value="GH29D-like_dom"/>
</dbReference>
<dbReference type="OrthoDB" id="1090159at2"/>
<keyword evidence="5" id="KW-0326">Glycosidase</keyword>
<sequence>MKRLFYLLMCFIPLLSYGAKKEKEGANLIPYPTSVEWKSGGFVLKDGVAIYAESSALPIATYLQDVLGKGCKISATVKPISGNESVKNGIFFVLVNDEKYGEQGYGLDVTTGRVTVKAKTLKGLFASVSTIQQLIPLEGKPKLPAATIFDRPQFVWRELMFDVGRHFYNKDQIKRYLDLAALYKFNVFHWHLTEDQGWRIEIKKYPKLTEVGAWRTEIDGTRYGGFYTQEDIKEVVAYATSRGISVIPEIELPGHSVAALAAYPELSCTGGPFEVRNTWGVADDVYCAGNEKTFTFLQDVLTEVMALFPGKYIHIGGDECPKVRWEKCPKCQQRIKENGLKNEHELQSYFIRRIEKFLNDNGRQLIGWDEILEGGLAPNATVQLWRDWDYAIKAATEGHDVIMTPTSHCYFDYLQKNLPLDKVYSLNPIPEGLAPEYHKHILGAGANLWTERVPGNDRADFMLFPRIQAIAECLWNGKSRQSYDQFLERVRKEYVRWDKMGVKYGPEGRDFTTTVEPDIANRALKVNIKSDISDLEFRYTTDGSTPTMVSPLVKGGTFTVKDKATVIVAAFRLGKPFGSTATYRFDANKAFGHPVSIKNPLGASYRGLYNDCLTDGLRGSDSDFRDGLWQGTPYNDFVAEVDLGALTEVSSMSLGAFQDVGSWIFYPVTVVFEVSEDGVKFIPVGSAQVPLAKAKQPIFDFKVNFEPRKAKVVRVTAKNIGLCPDGHPGKGNSAWLFVDELIVE</sequence>
<evidence type="ECO:0000313" key="11">
    <source>
        <dbReference type="Proteomes" id="UP000294830"/>
    </source>
</evidence>
<feature type="active site" description="Proton donor" evidence="6">
    <location>
        <position position="319"/>
    </location>
</feature>
<accession>A0A4R2EWN2</accession>
<feature type="domain" description="GH29D-like beta-sandwich" evidence="9">
    <location>
        <begin position="524"/>
        <end position="574"/>
    </location>
</feature>
<evidence type="ECO:0000256" key="1">
    <source>
        <dbReference type="ARBA" id="ARBA00001231"/>
    </source>
</evidence>
<dbReference type="PANTHER" id="PTHR22600:SF57">
    <property type="entry name" value="BETA-N-ACETYLHEXOSAMINIDASE"/>
    <property type="match status" value="1"/>
</dbReference>
<evidence type="ECO:0000256" key="4">
    <source>
        <dbReference type="ARBA" id="ARBA00022801"/>
    </source>
</evidence>
<evidence type="ECO:0000259" key="7">
    <source>
        <dbReference type="Pfam" id="PF00728"/>
    </source>
</evidence>
<comment type="similarity">
    <text evidence="2">Belongs to the glycosyl hydrolase 20 family.</text>
</comment>
<dbReference type="AlphaFoldDB" id="A0A4R2EWN2"/>
<dbReference type="InterPro" id="IPR017853">
    <property type="entry name" value="GH"/>
</dbReference>
<evidence type="ECO:0000256" key="2">
    <source>
        <dbReference type="ARBA" id="ARBA00006285"/>
    </source>
</evidence>
<dbReference type="Pfam" id="PF13290">
    <property type="entry name" value="CHB_HEX_C_1"/>
    <property type="match status" value="1"/>
</dbReference>
<dbReference type="Proteomes" id="UP000294830">
    <property type="component" value="Unassembled WGS sequence"/>
</dbReference>
<dbReference type="Gene3D" id="3.20.20.80">
    <property type="entry name" value="Glycosidases"/>
    <property type="match status" value="1"/>
</dbReference>
<evidence type="ECO:0000256" key="6">
    <source>
        <dbReference type="PIRSR" id="PIRSR625705-1"/>
    </source>
</evidence>
<dbReference type="GO" id="GO:0030203">
    <property type="term" value="P:glycosaminoglycan metabolic process"/>
    <property type="evidence" value="ECO:0007669"/>
    <property type="project" value="TreeGrafter"/>
</dbReference>
<evidence type="ECO:0000256" key="3">
    <source>
        <dbReference type="ARBA" id="ARBA00012663"/>
    </source>
</evidence>
<dbReference type="InterPro" id="IPR015883">
    <property type="entry name" value="Glyco_hydro_20_cat"/>
</dbReference>
<dbReference type="RefSeq" id="WP_131837885.1">
    <property type="nucleotide sequence ID" value="NZ_SLWB01000001.1"/>
</dbReference>
<dbReference type="Pfam" id="PF00728">
    <property type="entry name" value="Glyco_hydro_20"/>
    <property type="match status" value="1"/>
</dbReference>
<reference evidence="10 11" key="1">
    <citation type="submission" date="2019-03" db="EMBL/GenBank/DDBJ databases">
        <title>Genomic Encyclopedia of Archaeal and Bacterial Type Strains, Phase II (KMG-II): from individual species to whole genera.</title>
        <authorList>
            <person name="Goeker M."/>
        </authorList>
    </citation>
    <scope>NUCLEOTIDE SEQUENCE [LARGE SCALE GENOMIC DNA]</scope>
    <source>
        <strain evidence="10 11">RL-C</strain>
    </source>
</reference>
<dbReference type="InterPro" id="IPR029018">
    <property type="entry name" value="Hex-like_dom2"/>
</dbReference>
<feature type="domain" description="Glycoside hydrolase family 20 catalytic" evidence="7">
    <location>
        <begin position="154"/>
        <end position="477"/>
    </location>
</feature>
<proteinExistence type="inferred from homology"/>
<dbReference type="Pfam" id="PF02838">
    <property type="entry name" value="Glyco_hydro_20b"/>
    <property type="match status" value="1"/>
</dbReference>